<feature type="binding site" evidence="13">
    <location>
        <position position="188"/>
    </location>
    <ligand>
        <name>NADP(+)</name>
        <dbReference type="ChEBI" id="CHEBI:58349"/>
    </ligand>
</feature>
<dbReference type="PATRIC" id="fig|520767.4.peg.1122"/>
<gene>
    <name evidence="16" type="primary">fabG</name>
    <name evidence="16" type="ORF">ATZ99_10230</name>
</gene>
<comment type="caution">
    <text evidence="16">The sequence shown here is derived from an EMBL/GenBank/DDBJ whole genome shotgun (WGS) entry which is preliminary data.</text>
</comment>
<evidence type="ECO:0000313" key="17">
    <source>
        <dbReference type="Proteomes" id="UP000075737"/>
    </source>
</evidence>
<evidence type="ECO:0000256" key="11">
    <source>
        <dbReference type="ARBA" id="ARBA00048508"/>
    </source>
</evidence>
<dbReference type="NCBIfam" id="NF004199">
    <property type="entry name" value="PRK05653.1-4"/>
    <property type="match status" value="1"/>
</dbReference>
<dbReference type="NCBIfam" id="TIGR01830">
    <property type="entry name" value="3oxo_ACP_reduc"/>
    <property type="match status" value="1"/>
</dbReference>
<keyword evidence="4 14" id="KW-0444">Lipid biosynthesis</keyword>
<keyword evidence="10" id="KW-0753">Steroid metabolism</keyword>
<dbReference type="SUPFAM" id="SSF51735">
    <property type="entry name" value="NAD(P)-binding Rossmann-fold domains"/>
    <property type="match status" value="1"/>
</dbReference>
<evidence type="ECO:0000256" key="12">
    <source>
        <dbReference type="PIRSR" id="PIRSR611284-1"/>
    </source>
</evidence>
<dbReference type="InterPro" id="IPR050259">
    <property type="entry name" value="SDR"/>
</dbReference>
<dbReference type="PROSITE" id="PS00061">
    <property type="entry name" value="ADH_SHORT"/>
    <property type="match status" value="1"/>
</dbReference>
<dbReference type="InterPro" id="IPR057326">
    <property type="entry name" value="KR_dom"/>
</dbReference>
<dbReference type="InterPro" id="IPR002347">
    <property type="entry name" value="SDR_fam"/>
</dbReference>
<keyword evidence="17" id="KW-1185">Reference proteome</keyword>
<keyword evidence="6 13" id="KW-0521">NADP</keyword>
<dbReference type="OrthoDB" id="9803333at2"/>
<evidence type="ECO:0000256" key="14">
    <source>
        <dbReference type="RuleBase" id="RU366074"/>
    </source>
</evidence>
<keyword evidence="5 14" id="KW-0276">Fatty acid metabolism</keyword>
<evidence type="ECO:0000256" key="5">
    <source>
        <dbReference type="ARBA" id="ARBA00022832"/>
    </source>
</evidence>
<comment type="subunit">
    <text evidence="14">Homotetramer.</text>
</comment>
<name>A0A162MNC1_9FIRM</name>
<dbReference type="PANTHER" id="PTHR42879">
    <property type="entry name" value="3-OXOACYL-(ACYL-CARRIER-PROTEIN) REDUCTASE"/>
    <property type="match status" value="1"/>
</dbReference>
<evidence type="ECO:0000256" key="7">
    <source>
        <dbReference type="ARBA" id="ARBA00023002"/>
    </source>
</evidence>
<dbReference type="PRINTS" id="PR00081">
    <property type="entry name" value="GDHRDH"/>
</dbReference>
<dbReference type="AlphaFoldDB" id="A0A162MNC1"/>
<dbReference type="GO" id="GO:0006633">
    <property type="term" value="P:fatty acid biosynthetic process"/>
    <property type="evidence" value="ECO:0007669"/>
    <property type="project" value="UniProtKB-UniPathway"/>
</dbReference>
<dbReference type="NCBIfam" id="NF005559">
    <property type="entry name" value="PRK07231.1"/>
    <property type="match status" value="1"/>
</dbReference>
<evidence type="ECO:0000256" key="3">
    <source>
        <dbReference type="ARBA" id="ARBA00006484"/>
    </source>
</evidence>
<comment type="similarity">
    <text evidence="3 14">Belongs to the short-chain dehydrogenases/reductases (SDR) family.</text>
</comment>
<dbReference type="EMBL" id="LOHZ01000025">
    <property type="protein sequence ID" value="KYO66778.1"/>
    <property type="molecule type" value="Genomic_DNA"/>
</dbReference>
<dbReference type="Pfam" id="PF13561">
    <property type="entry name" value="adh_short_C2"/>
    <property type="match status" value="1"/>
</dbReference>
<dbReference type="STRING" id="520767.ATZ99_10230"/>
<keyword evidence="7 14" id="KW-0560">Oxidoreductase</keyword>
<dbReference type="InterPro" id="IPR036291">
    <property type="entry name" value="NAD(P)-bd_dom_sf"/>
</dbReference>
<dbReference type="UniPathway" id="UPA00094"/>
<sequence>MNLQGKIAIVTGGSRGIGKSICMKLAEKGCNVVINYVKNESFALEVAREIENMGQSAYLVKKDVSKIKEAEELIEEVYKKFNNIDILVNNAGITKDTLFLRMTEEDFDKVLDTNLKGTFNVTKAAVKYMVKKRFGRIINISSIVGIYGNAGQVNYAAAKAGIIGFTKSLAKELGSRGITVNAVAPGFIKTDMTTPIIEKETEEKIIERIPLKRIGLPEDVANLVAFLASDEASYITGQVIAIDGGLTL</sequence>
<dbReference type="SMART" id="SM00822">
    <property type="entry name" value="PKS_KR"/>
    <property type="match status" value="1"/>
</dbReference>
<dbReference type="GO" id="GO:0008202">
    <property type="term" value="P:steroid metabolic process"/>
    <property type="evidence" value="ECO:0007669"/>
    <property type="project" value="UniProtKB-KW"/>
</dbReference>
<dbReference type="RefSeq" id="WP_068748158.1">
    <property type="nucleotide sequence ID" value="NZ_LOHZ01000025.1"/>
</dbReference>
<comment type="function">
    <text evidence="1 14">Catalyzes the NADPH-dependent reduction of beta-ketoacyl-ACP substrates to beta-hydroxyacyl-ACP products, the first reductive step in the elongation cycle of fatty acid biosynthesis.</text>
</comment>
<dbReference type="GO" id="GO:0004316">
    <property type="term" value="F:3-oxoacyl-[acyl-carrier-protein] reductase (NADPH) activity"/>
    <property type="evidence" value="ECO:0007669"/>
    <property type="project" value="UniProtKB-UniRule"/>
</dbReference>
<evidence type="ECO:0000256" key="4">
    <source>
        <dbReference type="ARBA" id="ARBA00022516"/>
    </source>
</evidence>
<evidence type="ECO:0000256" key="9">
    <source>
        <dbReference type="ARBA" id="ARBA00023160"/>
    </source>
</evidence>
<comment type="pathway">
    <text evidence="2 14">Lipid metabolism; fatty acid biosynthesis.</text>
</comment>
<dbReference type="PRINTS" id="PR00080">
    <property type="entry name" value="SDRFAMILY"/>
</dbReference>
<dbReference type="InterPro" id="IPR020904">
    <property type="entry name" value="Sc_DH/Rdtase_CS"/>
</dbReference>
<dbReference type="NCBIfam" id="NF009466">
    <property type="entry name" value="PRK12826.1-2"/>
    <property type="match status" value="1"/>
</dbReference>
<evidence type="ECO:0000256" key="1">
    <source>
        <dbReference type="ARBA" id="ARBA00002607"/>
    </source>
</evidence>
<accession>A0A162MNC1</accession>
<dbReference type="NCBIfam" id="NF047420">
    <property type="entry name" value="EF_P_mod_YmfI"/>
    <property type="match status" value="1"/>
</dbReference>
<dbReference type="Proteomes" id="UP000075737">
    <property type="component" value="Unassembled WGS sequence"/>
</dbReference>
<evidence type="ECO:0000256" key="13">
    <source>
        <dbReference type="PIRSR" id="PIRSR611284-2"/>
    </source>
</evidence>
<evidence type="ECO:0000313" key="16">
    <source>
        <dbReference type="EMBL" id="KYO66778.1"/>
    </source>
</evidence>
<feature type="binding site" evidence="13">
    <location>
        <begin position="12"/>
        <end position="15"/>
    </location>
    <ligand>
        <name>NADP(+)</name>
        <dbReference type="ChEBI" id="CHEBI:58349"/>
    </ligand>
</feature>
<reference evidence="16 17" key="1">
    <citation type="submission" date="2015-12" db="EMBL/GenBank/DDBJ databases">
        <title>Draft genome of Thermovenabulum gondwanense isolated from a red thermophilic microbial mat colonisisng an outflow channel of a bore well.</title>
        <authorList>
            <person name="Patel B.K."/>
        </authorList>
    </citation>
    <scope>NUCLEOTIDE SEQUENCE [LARGE SCALE GENOMIC DNA]</scope>
    <source>
        <strain evidence="16 17">R270</strain>
    </source>
</reference>
<feature type="binding site" evidence="13">
    <location>
        <position position="90"/>
    </location>
    <ligand>
        <name>NADP(+)</name>
        <dbReference type="ChEBI" id="CHEBI:58349"/>
    </ligand>
</feature>
<dbReference type="GO" id="GO:0051287">
    <property type="term" value="F:NAD binding"/>
    <property type="evidence" value="ECO:0007669"/>
    <property type="project" value="UniProtKB-UniRule"/>
</dbReference>
<keyword evidence="9 14" id="KW-0275">Fatty acid biosynthesis</keyword>
<feature type="binding site" evidence="13">
    <location>
        <begin position="155"/>
        <end position="159"/>
    </location>
    <ligand>
        <name>NADP(+)</name>
        <dbReference type="ChEBI" id="CHEBI:58349"/>
    </ligand>
</feature>
<dbReference type="CDD" id="cd05333">
    <property type="entry name" value="BKR_SDR_c"/>
    <property type="match status" value="1"/>
</dbReference>
<feature type="active site" description="Proton acceptor" evidence="12">
    <location>
        <position position="155"/>
    </location>
</feature>
<evidence type="ECO:0000259" key="15">
    <source>
        <dbReference type="SMART" id="SM00822"/>
    </source>
</evidence>
<evidence type="ECO:0000256" key="2">
    <source>
        <dbReference type="ARBA" id="ARBA00005194"/>
    </source>
</evidence>
<evidence type="ECO:0000256" key="8">
    <source>
        <dbReference type="ARBA" id="ARBA00023098"/>
    </source>
</evidence>
<proteinExistence type="inferred from homology"/>
<comment type="catalytic activity">
    <reaction evidence="11 14">
        <text>a (3R)-hydroxyacyl-[ACP] + NADP(+) = a 3-oxoacyl-[ACP] + NADPH + H(+)</text>
        <dbReference type="Rhea" id="RHEA:17397"/>
        <dbReference type="Rhea" id="RHEA-COMP:9916"/>
        <dbReference type="Rhea" id="RHEA-COMP:9945"/>
        <dbReference type="ChEBI" id="CHEBI:15378"/>
        <dbReference type="ChEBI" id="CHEBI:57783"/>
        <dbReference type="ChEBI" id="CHEBI:58349"/>
        <dbReference type="ChEBI" id="CHEBI:78776"/>
        <dbReference type="ChEBI" id="CHEBI:78827"/>
        <dbReference type="EC" id="1.1.1.100"/>
    </reaction>
</comment>
<dbReference type="PANTHER" id="PTHR42879:SF2">
    <property type="entry name" value="3-OXOACYL-[ACYL-CARRIER-PROTEIN] REDUCTASE FABG"/>
    <property type="match status" value="1"/>
</dbReference>
<dbReference type="InterPro" id="IPR011284">
    <property type="entry name" value="3oxo_ACP_reduc"/>
</dbReference>
<evidence type="ECO:0000256" key="10">
    <source>
        <dbReference type="ARBA" id="ARBA00023221"/>
    </source>
</evidence>
<dbReference type="NCBIfam" id="NF009464">
    <property type="entry name" value="PRK12824.1"/>
    <property type="match status" value="1"/>
</dbReference>
<protein>
    <recommendedName>
        <fullName evidence="14">3-oxoacyl-[acyl-carrier-protein] reductase</fullName>
        <ecNumber evidence="14">1.1.1.100</ecNumber>
    </recommendedName>
</protein>
<dbReference type="FunFam" id="3.40.50.720:FF:000037">
    <property type="entry name" value="3-oxoacyl-[acyl-carrier-protein] reductase FabG"/>
    <property type="match status" value="1"/>
</dbReference>
<feature type="domain" description="Ketoreductase" evidence="15">
    <location>
        <begin position="6"/>
        <end position="191"/>
    </location>
</feature>
<keyword evidence="8 14" id="KW-0443">Lipid metabolism</keyword>
<dbReference type="NCBIfam" id="NF004200">
    <property type="entry name" value="PRK05653.1-5"/>
    <property type="match status" value="1"/>
</dbReference>
<evidence type="ECO:0000256" key="6">
    <source>
        <dbReference type="ARBA" id="ARBA00022857"/>
    </source>
</evidence>
<organism evidence="16 17">
    <name type="scientific">Thermovenabulum gondwanense</name>
    <dbReference type="NCBI Taxonomy" id="520767"/>
    <lineage>
        <taxon>Bacteria</taxon>
        <taxon>Bacillati</taxon>
        <taxon>Bacillota</taxon>
        <taxon>Clostridia</taxon>
        <taxon>Thermosediminibacterales</taxon>
        <taxon>Thermosediminibacteraceae</taxon>
        <taxon>Thermovenabulum</taxon>
    </lineage>
</organism>
<dbReference type="Gene3D" id="3.40.50.720">
    <property type="entry name" value="NAD(P)-binding Rossmann-like Domain"/>
    <property type="match status" value="1"/>
</dbReference>
<dbReference type="EC" id="1.1.1.100" evidence="14"/>